<sequence length="707" mass="77460">MGLEVAEESKRPKSPNRGMEHNIHGMHGTAKGHKTDDAGEMHENHQMGMARHPDKSSKRHRGRHEGHKTEDFKRRFIISLIITIPILLLSSFIQELFRFELQFPGSLYVVFLLSSLVYFYGGYPFLKGFFKEVKDKNIGMMTLIATAISAAYFYSSAVVFGLMGETFFWELATLIDIMLFGHWIEMRSILGASRALEELVKIMPSEAHLIKDGQTVEVKVESLKPGDRVLVKPGEKIPIDGTVIEGETSVNESMLTGESRPVRKRAGDDVIGGSINGEGSISIEVKKIGSETYLSQIIELVRQAQESKSRTQDLADNAARWLTIISLSVGAITFAAWLNFSKDSAFAIERAVTVMVISCPHALGLAVPLVVAVSTSLAAKSGLLIRDRSAFERARDIQAVVFDKTGTLTEGRFGVTDIIPLAGLNETEVLRMAASLEANSEHSIAAGIAEGSKEMGIDLIPIQGFKSIPGKGIEGQIQGRSWMVASPGYLRENNIKLDDDRVNRLAEQGKTVVFLLEEDRLVGAVALADVIRKESREAIEELRSMNINCMMLTGDNRFVARWVAEDLGLDDFFAEVLPHEKAQAIRNVQREYIVAMVGDGVNDAPALAQADVGIAIGAGTDVAIESADIVLVRNDPRDMANIIRLSKRTYSKMFQNLIWATGYNALAIPLAAGVLYGYDIILSPAIGAILMSASTVIVAINARRLEM</sequence>
<evidence type="ECO:0000256" key="1">
    <source>
        <dbReference type="ARBA" id="ARBA00004651"/>
    </source>
</evidence>
<protein>
    <submittedName>
        <fullName evidence="18">Lead, cadmium, zinc and mercury transporting atpase</fullName>
        <ecNumber evidence="18">3.6.3.3</ecNumber>
        <ecNumber evidence="18">3.6.3.4</ecNumber>
    </submittedName>
</protein>
<keyword evidence="12 16" id="KW-1133">Transmembrane helix</keyword>
<feature type="domain" description="P-type ATPase A" evidence="17">
    <location>
        <begin position="202"/>
        <end position="301"/>
    </location>
</feature>
<feature type="transmembrane region" description="Helical" evidence="16">
    <location>
        <begin position="105"/>
        <end position="126"/>
    </location>
</feature>
<dbReference type="Gene3D" id="3.40.1110.10">
    <property type="entry name" value="Calcium-transporting ATPase, cytoplasmic domain N"/>
    <property type="match status" value="1"/>
</dbReference>
<evidence type="ECO:0000256" key="14">
    <source>
        <dbReference type="ARBA" id="ARBA00023136"/>
    </source>
</evidence>
<evidence type="ECO:0000313" key="18">
    <source>
        <dbReference type="EMBL" id="KUG18465.1"/>
    </source>
</evidence>
<dbReference type="InterPro" id="IPR036412">
    <property type="entry name" value="HAD-like_sf"/>
</dbReference>
<evidence type="ECO:0000256" key="11">
    <source>
        <dbReference type="ARBA" id="ARBA00022967"/>
    </source>
</evidence>
<evidence type="ECO:0000256" key="4">
    <source>
        <dbReference type="ARBA" id="ARBA00022475"/>
    </source>
</evidence>
<feature type="transmembrane region" description="Helical" evidence="16">
    <location>
        <begin position="76"/>
        <end position="93"/>
    </location>
</feature>
<feature type="transmembrane region" description="Helical" evidence="16">
    <location>
        <begin position="352"/>
        <end position="379"/>
    </location>
</feature>
<keyword evidence="18" id="KW-0378">Hydrolase</keyword>
<dbReference type="NCBIfam" id="TIGR01511">
    <property type="entry name" value="ATPase-IB1_Cu"/>
    <property type="match status" value="1"/>
</dbReference>
<dbReference type="InterPro" id="IPR023214">
    <property type="entry name" value="HAD_sf"/>
</dbReference>
<evidence type="ECO:0000256" key="16">
    <source>
        <dbReference type="SAM" id="Phobius"/>
    </source>
</evidence>
<keyword evidence="10" id="KW-0460">Magnesium</keyword>
<feature type="transmembrane region" description="Helical" evidence="16">
    <location>
        <begin position="138"/>
        <end position="160"/>
    </location>
</feature>
<comment type="caution">
    <text evidence="18">The sequence shown here is derived from an EMBL/GenBank/DDBJ whole genome shotgun (WGS) entry which is preliminary data.</text>
</comment>
<evidence type="ECO:0000259" key="17">
    <source>
        <dbReference type="Pfam" id="PF00122"/>
    </source>
</evidence>
<keyword evidence="3" id="KW-0813">Transport</keyword>
<dbReference type="NCBIfam" id="TIGR01525">
    <property type="entry name" value="ATPase-IB_hvy"/>
    <property type="match status" value="1"/>
</dbReference>
<evidence type="ECO:0000256" key="8">
    <source>
        <dbReference type="ARBA" id="ARBA00022741"/>
    </source>
</evidence>
<dbReference type="Pfam" id="PF00702">
    <property type="entry name" value="Hydrolase"/>
    <property type="match status" value="1"/>
</dbReference>
<evidence type="ECO:0000256" key="15">
    <source>
        <dbReference type="SAM" id="MobiDB-lite"/>
    </source>
</evidence>
<evidence type="ECO:0000256" key="6">
    <source>
        <dbReference type="ARBA" id="ARBA00022692"/>
    </source>
</evidence>
<dbReference type="SUPFAM" id="SSF81653">
    <property type="entry name" value="Calcium ATPase, transduction domain A"/>
    <property type="match status" value="1"/>
</dbReference>
<keyword evidence="9" id="KW-0067">ATP-binding</keyword>
<evidence type="ECO:0000256" key="5">
    <source>
        <dbReference type="ARBA" id="ARBA00022553"/>
    </source>
</evidence>
<dbReference type="PRINTS" id="PR00120">
    <property type="entry name" value="HATPASE"/>
</dbReference>
<feature type="transmembrane region" description="Helical" evidence="16">
    <location>
        <begin position="318"/>
        <end position="340"/>
    </location>
</feature>
<dbReference type="InterPro" id="IPR023298">
    <property type="entry name" value="ATPase_P-typ_TM_dom_sf"/>
</dbReference>
<dbReference type="NCBIfam" id="TIGR01494">
    <property type="entry name" value="ATPase_P-type"/>
    <property type="match status" value="1"/>
</dbReference>
<keyword evidence="11" id="KW-1278">Translocase</keyword>
<feature type="transmembrane region" description="Helical" evidence="16">
    <location>
        <begin position="166"/>
        <end position="184"/>
    </location>
</feature>
<dbReference type="Gene3D" id="2.70.150.10">
    <property type="entry name" value="Calcium-transporting ATPase, cytoplasmic transduction domain A"/>
    <property type="match status" value="1"/>
</dbReference>
<dbReference type="InterPro" id="IPR018303">
    <property type="entry name" value="ATPase_P-typ_P_site"/>
</dbReference>
<gene>
    <name evidence="18" type="ORF">ASZ90_011829</name>
</gene>
<name>A0A0W8FCF0_9ZZZZ</name>
<dbReference type="GO" id="GO:0005507">
    <property type="term" value="F:copper ion binding"/>
    <property type="evidence" value="ECO:0007669"/>
    <property type="project" value="TreeGrafter"/>
</dbReference>
<dbReference type="SUPFAM" id="SSF81665">
    <property type="entry name" value="Calcium ATPase, transmembrane domain M"/>
    <property type="match status" value="1"/>
</dbReference>
<organism evidence="18">
    <name type="scientific">hydrocarbon metagenome</name>
    <dbReference type="NCBI Taxonomy" id="938273"/>
    <lineage>
        <taxon>unclassified sequences</taxon>
        <taxon>metagenomes</taxon>
        <taxon>ecological metagenomes</taxon>
    </lineage>
</organism>
<dbReference type="SFLD" id="SFLDF00027">
    <property type="entry name" value="p-type_atpase"/>
    <property type="match status" value="1"/>
</dbReference>
<feature type="compositionally biased region" description="Basic and acidic residues" evidence="15">
    <location>
        <begin position="33"/>
        <end position="56"/>
    </location>
</feature>
<feature type="transmembrane region" description="Helical" evidence="16">
    <location>
        <begin position="657"/>
        <end position="678"/>
    </location>
</feature>
<dbReference type="SFLD" id="SFLDS00003">
    <property type="entry name" value="Haloacid_Dehalogenase"/>
    <property type="match status" value="1"/>
</dbReference>
<evidence type="ECO:0000256" key="9">
    <source>
        <dbReference type="ARBA" id="ARBA00022840"/>
    </source>
</evidence>
<dbReference type="GO" id="GO:0055070">
    <property type="term" value="P:copper ion homeostasis"/>
    <property type="evidence" value="ECO:0007669"/>
    <property type="project" value="TreeGrafter"/>
</dbReference>
<keyword evidence="5" id="KW-0597">Phosphoprotein</keyword>
<dbReference type="InterPro" id="IPR027256">
    <property type="entry name" value="P-typ_ATPase_IB"/>
</dbReference>
<proteinExistence type="inferred from homology"/>
<comment type="similarity">
    <text evidence="2">Belongs to the cation transport ATPase (P-type) (TC 3.A.3) family. Type IB subfamily.</text>
</comment>
<dbReference type="InterPro" id="IPR044492">
    <property type="entry name" value="P_typ_ATPase_HD_dom"/>
</dbReference>
<dbReference type="SFLD" id="SFLDG00002">
    <property type="entry name" value="C1.7:_P-type_atpase_like"/>
    <property type="match status" value="1"/>
</dbReference>
<dbReference type="GO" id="GO:0005886">
    <property type="term" value="C:plasma membrane"/>
    <property type="evidence" value="ECO:0007669"/>
    <property type="project" value="UniProtKB-SubCell"/>
</dbReference>
<comment type="subcellular location">
    <subcellularLocation>
        <location evidence="1">Cell membrane</location>
        <topology evidence="1">Multi-pass membrane protein</topology>
    </subcellularLocation>
</comment>
<dbReference type="PRINTS" id="PR00119">
    <property type="entry name" value="CATATPASE"/>
</dbReference>
<keyword evidence="4" id="KW-1003">Cell membrane</keyword>
<dbReference type="Pfam" id="PF00122">
    <property type="entry name" value="E1-E2_ATPase"/>
    <property type="match status" value="1"/>
</dbReference>
<dbReference type="AlphaFoldDB" id="A0A0W8FCF0"/>
<dbReference type="GO" id="GO:0005524">
    <property type="term" value="F:ATP binding"/>
    <property type="evidence" value="ECO:0007669"/>
    <property type="project" value="UniProtKB-KW"/>
</dbReference>
<evidence type="ECO:0000256" key="13">
    <source>
        <dbReference type="ARBA" id="ARBA00023065"/>
    </source>
</evidence>
<dbReference type="GO" id="GO:0043682">
    <property type="term" value="F:P-type divalent copper transporter activity"/>
    <property type="evidence" value="ECO:0007669"/>
    <property type="project" value="TreeGrafter"/>
</dbReference>
<dbReference type="InterPro" id="IPR059000">
    <property type="entry name" value="ATPase_P-type_domA"/>
</dbReference>
<dbReference type="EMBL" id="LNQE01001379">
    <property type="protein sequence ID" value="KUG18465.1"/>
    <property type="molecule type" value="Genomic_DNA"/>
</dbReference>
<keyword evidence="8" id="KW-0547">Nucleotide-binding</keyword>
<keyword evidence="13" id="KW-0406">Ion transport</keyword>
<dbReference type="InterPro" id="IPR001757">
    <property type="entry name" value="P_typ_ATPase"/>
</dbReference>
<feature type="compositionally biased region" description="Basic residues" evidence="15">
    <location>
        <begin position="57"/>
        <end position="66"/>
    </location>
</feature>
<dbReference type="PANTHER" id="PTHR43520:SF5">
    <property type="entry name" value="CATION-TRANSPORTING P-TYPE ATPASE-RELATED"/>
    <property type="match status" value="1"/>
</dbReference>
<dbReference type="PANTHER" id="PTHR43520">
    <property type="entry name" value="ATP7, ISOFORM B"/>
    <property type="match status" value="1"/>
</dbReference>
<keyword evidence="7" id="KW-0479">Metal-binding</keyword>
<evidence type="ECO:0000256" key="12">
    <source>
        <dbReference type="ARBA" id="ARBA00022989"/>
    </source>
</evidence>
<evidence type="ECO:0000256" key="10">
    <source>
        <dbReference type="ARBA" id="ARBA00022842"/>
    </source>
</evidence>
<dbReference type="InterPro" id="IPR023299">
    <property type="entry name" value="ATPase_P-typ_cyto_dom_N"/>
</dbReference>
<feature type="transmembrane region" description="Helical" evidence="16">
    <location>
        <begin position="684"/>
        <end position="702"/>
    </location>
</feature>
<dbReference type="FunFam" id="2.70.150.10:FF:000020">
    <property type="entry name" value="Copper-exporting P-type ATPase A"/>
    <property type="match status" value="1"/>
</dbReference>
<dbReference type="GO" id="GO:0016887">
    <property type="term" value="F:ATP hydrolysis activity"/>
    <property type="evidence" value="ECO:0007669"/>
    <property type="project" value="InterPro"/>
</dbReference>
<feature type="region of interest" description="Disordered" evidence="15">
    <location>
        <begin position="1"/>
        <end position="67"/>
    </location>
</feature>
<dbReference type="CDD" id="cd07552">
    <property type="entry name" value="P-type_ATPase_Cu-like"/>
    <property type="match status" value="1"/>
</dbReference>
<dbReference type="EC" id="3.6.3.4" evidence="18"/>
<accession>A0A0W8FCF0</accession>
<reference evidence="18" key="1">
    <citation type="journal article" date="2015" name="Proc. Natl. Acad. Sci. U.S.A.">
        <title>Networks of energetic and metabolic interactions define dynamics in microbial communities.</title>
        <authorList>
            <person name="Embree M."/>
            <person name="Liu J.K."/>
            <person name="Al-Bassam M.M."/>
            <person name="Zengler K."/>
        </authorList>
    </citation>
    <scope>NUCLEOTIDE SEQUENCE</scope>
</reference>
<keyword evidence="14 16" id="KW-0472">Membrane</keyword>
<evidence type="ECO:0000256" key="7">
    <source>
        <dbReference type="ARBA" id="ARBA00022723"/>
    </source>
</evidence>
<evidence type="ECO:0000256" key="3">
    <source>
        <dbReference type="ARBA" id="ARBA00022448"/>
    </source>
</evidence>
<dbReference type="SUPFAM" id="SSF56784">
    <property type="entry name" value="HAD-like"/>
    <property type="match status" value="1"/>
</dbReference>
<keyword evidence="6 16" id="KW-0812">Transmembrane</keyword>
<evidence type="ECO:0000256" key="2">
    <source>
        <dbReference type="ARBA" id="ARBA00006024"/>
    </source>
</evidence>
<dbReference type="InterPro" id="IPR008250">
    <property type="entry name" value="ATPase_P-typ_transduc_dom_A_sf"/>
</dbReference>
<dbReference type="EC" id="3.6.3.3" evidence="18"/>
<dbReference type="Gene3D" id="3.40.50.1000">
    <property type="entry name" value="HAD superfamily/HAD-like"/>
    <property type="match status" value="1"/>
</dbReference>
<dbReference type="PROSITE" id="PS00154">
    <property type="entry name" value="ATPASE_E1_E2"/>
    <property type="match status" value="1"/>
</dbReference>